<gene>
    <name evidence="3" type="primary">LOC104237662</name>
</gene>
<dbReference type="Proteomes" id="UP000189701">
    <property type="component" value="Unplaced"/>
</dbReference>
<sequence length="312" mass="35774">MMSLIIEILVKEDEIQEIIPKRKGGGGSFPGGLNKKLTKGKGKCLMDVYLQSQRQLRQTGIKDSYDKEARAMGIQRVARFFYDVGIPFNVARLKSFKEAVDAIGRHGPNLKPPSYHELRIPLLNKEVEFTNKLLNRHRKEWVKHGCSIMVDGRKDRKQRTLINFLVNSPYGTVFMESIDTSSFVKTVEKLCELLDRYVERVGEQNVVQVVSDNGNNFILASQLLQIKRKHIYWMPCVAHCIDLILEDIGKLPTITRTFKRAIAIVGFIYGHTGVINMTRDLTKKRELVKCGITRFATSFLTLQRLYNQKTNL</sequence>
<evidence type="ECO:0000313" key="3">
    <source>
        <dbReference type="RefSeq" id="XP_009790147.1"/>
    </source>
</evidence>
<dbReference type="RefSeq" id="XP_009790147.1">
    <property type="nucleotide sequence ID" value="XM_009791845.1"/>
</dbReference>
<accession>A0A1U7XDK7</accession>
<reference evidence="2" key="1">
    <citation type="journal article" date="2013" name="Genome Biol.">
        <title>Reference genomes and transcriptomes of Nicotiana sylvestris and Nicotiana tomentosiformis.</title>
        <authorList>
            <person name="Sierro N."/>
            <person name="Battey J.N."/>
            <person name="Ouadi S."/>
            <person name="Bovet L."/>
            <person name="Goepfert S."/>
            <person name="Bakaher N."/>
            <person name="Peitsch M.C."/>
            <person name="Ivanov N.V."/>
        </authorList>
    </citation>
    <scope>NUCLEOTIDE SEQUENCE [LARGE SCALE GENOMIC DNA]</scope>
</reference>
<dbReference type="Pfam" id="PF04937">
    <property type="entry name" value="DUF659"/>
    <property type="match status" value="1"/>
</dbReference>
<dbReference type="STRING" id="4096.A0A1U7XDK7"/>
<dbReference type="PANTHER" id="PTHR32166:SF74">
    <property type="entry name" value="OS05G0256350 PROTEIN"/>
    <property type="match status" value="1"/>
</dbReference>
<dbReference type="SUPFAM" id="SSF53098">
    <property type="entry name" value="Ribonuclease H-like"/>
    <property type="match status" value="1"/>
</dbReference>
<dbReference type="AlphaFoldDB" id="A0A1U7XDK7"/>
<evidence type="ECO:0000313" key="2">
    <source>
        <dbReference type="Proteomes" id="UP000189701"/>
    </source>
</evidence>
<dbReference type="InterPro" id="IPR007021">
    <property type="entry name" value="DUF659"/>
</dbReference>
<protein>
    <submittedName>
        <fullName evidence="3">Uncharacterized protein LOC104237662</fullName>
    </submittedName>
</protein>
<dbReference type="eggNOG" id="ENOG502QUNQ">
    <property type="taxonomic scope" value="Eukaryota"/>
</dbReference>
<proteinExistence type="predicted"/>
<organism evidence="2 3">
    <name type="scientific">Nicotiana sylvestris</name>
    <name type="common">Wood tobacco</name>
    <name type="synonym">South American tobacco</name>
    <dbReference type="NCBI Taxonomy" id="4096"/>
    <lineage>
        <taxon>Eukaryota</taxon>
        <taxon>Viridiplantae</taxon>
        <taxon>Streptophyta</taxon>
        <taxon>Embryophyta</taxon>
        <taxon>Tracheophyta</taxon>
        <taxon>Spermatophyta</taxon>
        <taxon>Magnoliopsida</taxon>
        <taxon>eudicotyledons</taxon>
        <taxon>Gunneridae</taxon>
        <taxon>Pentapetalae</taxon>
        <taxon>asterids</taxon>
        <taxon>lamiids</taxon>
        <taxon>Solanales</taxon>
        <taxon>Solanaceae</taxon>
        <taxon>Nicotianoideae</taxon>
        <taxon>Nicotianeae</taxon>
        <taxon>Nicotiana</taxon>
    </lineage>
</organism>
<evidence type="ECO:0000259" key="1">
    <source>
        <dbReference type="Pfam" id="PF04937"/>
    </source>
</evidence>
<reference evidence="3" key="2">
    <citation type="submission" date="2025-08" db="UniProtKB">
        <authorList>
            <consortium name="RefSeq"/>
        </authorList>
    </citation>
    <scope>IDENTIFICATION</scope>
    <source>
        <tissue evidence="3">Leaf</tissue>
    </source>
</reference>
<keyword evidence="2" id="KW-1185">Reference proteome</keyword>
<name>A0A1U7XDK7_NICSY</name>
<feature type="domain" description="DUF659" evidence="1">
    <location>
        <begin position="113"/>
        <end position="262"/>
    </location>
</feature>
<dbReference type="InterPro" id="IPR012337">
    <property type="entry name" value="RNaseH-like_sf"/>
</dbReference>
<dbReference type="PANTHER" id="PTHR32166">
    <property type="entry name" value="OSJNBA0013A04.12 PROTEIN"/>
    <property type="match status" value="1"/>
</dbReference>